<evidence type="ECO:0000256" key="2">
    <source>
        <dbReference type="SAM" id="SignalP"/>
    </source>
</evidence>
<evidence type="ECO:0000256" key="1">
    <source>
        <dbReference type="SAM" id="MobiDB-lite"/>
    </source>
</evidence>
<dbReference type="RefSeq" id="WP_034983434.1">
    <property type="nucleotide sequence ID" value="NZ_CP011786.1"/>
</dbReference>
<dbReference type="InterPro" id="IPR039424">
    <property type="entry name" value="SBP_5"/>
</dbReference>
<dbReference type="PIRSF" id="PIRSF002741">
    <property type="entry name" value="MppA"/>
    <property type="match status" value="1"/>
</dbReference>
<proteinExistence type="predicted"/>
<organism evidence="4 5">
    <name type="scientific">Bifidobacterium actinocoloniiforme DSM 22766</name>
    <dbReference type="NCBI Taxonomy" id="1437605"/>
    <lineage>
        <taxon>Bacteria</taxon>
        <taxon>Bacillati</taxon>
        <taxon>Actinomycetota</taxon>
        <taxon>Actinomycetes</taxon>
        <taxon>Bifidobacteriales</taxon>
        <taxon>Bifidobacteriaceae</taxon>
        <taxon>Bifidobacterium</taxon>
    </lineage>
</organism>
<dbReference type="GO" id="GO:1904680">
    <property type="term" value="F:peptide transmembrane transporter activity"/>
    <property type="evidence" value="ECO:0007669"/>
    <property type="project" value="TreeGrafter"/>
</dbReference>
<dbReference type="GO" id="GO:0042597">
    <property type="term" value="C:periplasmic space"/>
    <property type="evidence" value="ECO:0007669"/>
    <property type="project" value="UniProtKB-ARBA"/>
</dbReference>
<dbReference type="GO" id="GO:0015833">
    <property type="term" value="P:peptide transport"/>
    <property type="evidence" value="ECO:0007669"/>
    <property type="project" value="TreeGrafter"/>
</dbReference>
<feature type="compositionally biased region" description="Polar residues" evidence="1">
    <location>
        <begin position="25"/>
        <end position="39"/>
    </location>
</feature>
<dbReference type="AlphaFoldDB" id="A0A086Z0W1"/>
<dbReference type="PROSITE" id="PS51257">
    <property type="entry name" value="PROKAR_LIPOPROTEIN"/>
    <property type="match status" value="1"/>
</dbReference>
<feature type="signal peptide" evidence="2">
    <location>
        <begin position="1"/>
        <end position="25"/>
    </location>
</feature>
<evidence type="ECO:0000313" key="4">
    <source>
        <dbReference type="EMBL" id="KFI40161.1"/>
    </source>
</evidence>
<dbReference type="STRING" id="1437605.AB656_02920"/>
<feature type="region of interest" description="Disordered" evidence="1">
    <location>
        <begin position="24"/>
        <end position="43"/>
    </location>
</feature>
<dbReference type="SUPFAM" id="SSF53850">
    <property type="entry name" value="Periplasmic binding protein-like II"/>
    <property type="match status" value="1"/>
</dbReference>
<keyword evidence="5" id="KW-1185">Reference proteome</keyword>
<dbReference type="InterPro" id="IPR030678">
    <property type="entry name" value="Peptide/Ni-bd"/>
</dbReference>
<accession>A0A086Z0W1</accession>
<dbReference type="GO" id="GO:0043190">
    <property type="term" value="C:ATP-binding cassette (ABC) transporter complex"/>
    <property type="evidence" value="ECO:0007669"/>
    <property type="project" value="InterPro"/>
</dbReference>
<evidence type="ECO:0000259" key="3">
    <source>
        <dbReference type="Pfam" id="PF00496"/>
    </source>
</evidence>
<dbReference type="InterPro" id="IPR000914">
    <property type="entry name" value="SBP_5_dom"/>
</dbReference>
<dbReference type="Gene3D" id="3.90.76.10">
    <property type="entry name" value="Dipeptide-binding Protein, Domain 1"/>
    <property type="match status" value="1"/>
</dbReference>
<dbReference type="PANTHER" id="PTHR30290">
    <property type="entry name" value="PERIPLASMIC BINDING COMPONENT OF ABC TRANSPORTER"/>
    <property type="match status" value="1"/>
</dbReference>
<dbReference type="Pfam" id="PF00496">
    <property type="entry name" value="SBP_bac_5"/>
    <property type="match status" value="1"/>
</dbReference>
<evidence type="ECO:0000313" key="5">
    <source>
        <dbReference type="Proteomes" id="UP000029015"/>
    </source>
</evidence>
<dbReference type="Proteomes" id="UP000029015">
    <property type="component" value="Unassembled WGS sequence"/>
</dbReference>
<comment type="caution">
    <text evidence="4">The sequence shown here is derived from an EMBL/GenBank/DDBJ whole genome shotgun (WGS) entry which is preliminary data.</text>
</comment>
<feature type="chain" id="PRO_5039419820" evidence="2">
    <location>
        <begin position="26"/>
        <end position="552"/>
    </location>
</feature>
<feature type="domain" description="Solute-binding protein family 5" evidence="3">
    <location>
        <begin position="87"/>
        <end position="469"/>
    </location>
</feature>
<keyword evidence="2" id="KW-0732">Signal</keyword>
<name>A0A086Z0W1_9BIFI</name>
<reference evidence="4 5" key="1">
    <citation type="submission" date="2014-03" db="EMBL/GenBank/DDBJ databases">
        <title>Genomics of Bifidobacteria.</title>
        <authorList>
            <person name="Ventura M."/>
            <person name="Milani C."/>
            <person name="Lugli G.A."/>
        </authorList>
    </citation>
    <scope>NUCLEOTIDE SEQUENCE [LARGE SCALE GENOMIC DNA]</scope>
    <source>
        <strain evidence="4 5">DSM 22766</strain>
    </source>
</reference>
<dbReference type="CDD" id="cd00995">
    <property type="entry name" value="PBP2_NikA_DppA_OppA_like"/>
    <property type="match status" value="1"/>
</dbReference>
<dbReference type="KEGG" id="bact:AB656_02920"/>
<dbReference type="eggNOG" id="COG4166">
    <property type="taxonomic scope" value="Bacteria"/>
</dbReference>
<dbReference type="Gene3D" id="3.40.190.10">
    <property type="entry name" value="Periplasmic binding protein-like II"/>
    <property type="match status" value="1"/>
</dbReference>
<protein>
    <submittedName>
        <fullName evidence="4">Oligopeptide-binding protein OppA</fullName>
    </submittedName>
</protein>
<dbReference type="EMBL" id="JGYK01000001">
    <property type="protein sequence ID" value="KFI40161.1"/>
    <property type="molecule type" value="Genomic_DNA"/>
</dbReference>
<dbReference type="Gene3D" id="3.10.105.10">
    <property type="entry name" value="Dipeptide-binding Protein, Domain 3"/>
    <property type="match status" value="1"/>
</dbReference>
<sequence>MIRKSRTAVLLASACSIAIALSACGGSSDSGKASESPEGSTDAMISVFGSEPAKPLIPSDTTEVGGGNPMDLLFSGLVRFDSKGKTHNEVAQEIKPNADMTQYTITLKPGWKFTDGTPVTASSFTKAWSWGANVNNAQLGSSFYGVIKGFDALQAKGVPADAQLEGLKVQNDHSFTVELSVPSSTFPTQLGMSYFAPLPESFFKDPKAFGEKPVSDGPYKFQSWEHNKSVKLVKNKDYKGDTKVKNGGIEFRSYTDPTAAYADVQSGNLDVLDTIPSADIKTFQTDSQVQAVNEPGPVFQDFTIPTYMKHFGQDKEGKLRRQAISMSIDRKQLLDKVLGDTGTVATDFSAPTIPGSSKTLKGEDVLKYNPTKAKELWAEANKISAWSDSDTFKMAYNSDGGHKEIYDALANSIKNSLGIKAEGNPQPTFNEFRNNVSARKFTDSAFRSGWQPDYPSLENYLQPIYSTAAADGNGSNDGDYKNPKFDDLLKKGSQAKTADEANKCFQQSEEILLEDLPVVPLYNANSKGVAAKNVHGFTFTWKATPDYTNLTK</sequence>
<dbReference type="OrthoDB" id="9046151at2"/>
<gene>
    <name evidence="4" type="ORF">BACT_0863</name>
</gene>
<dbReference type="PANTHER" id="PTHR30290:SF83">
    <property type="entry name" value="ABC TRANSPORTER SUBSTRATE-BINDING PROTEIN"/>
    <property type="match status" value="1"/>
</dbReference>
<dbReference type="PATRIC" id="fig|1437605.7.peg.600"/>